<reference evidence="7" key="1">
    <citation type="journal article" date="2014" name="Int. J. Syst. Evol. Microbiol.">
        <title>Complete genome sequence of Corynebacterium casei LMG S-19264T (=DSM 44701T), isolated from a smear-ripened cheese.</title>
        <authorList>
            <consortium name="US DOE Joint Genome Institute (JGI-PGF)"/>
            <person name="Walter F."/>
            <person name="Albersmeier A."/>
            <person name="Kalinowski J."/>
            <person name="Ruckert C."/>
        </authorList>
    </citation>
    <scope>NUCLEOTIDE SEQUENCE</scope>
    <source>
        <strain evidence="7">CGMCC 1.12777</strain>
    </source>
</reference>
<dbReference type="InterPro" id="IPR010982">
    <property type="entry name" value="Lambda_DNA-bd_dom_sf"/>
</dbReference>
<dbReference type="PROSITE" id="PS00356">
    <property type="entry name" value="HTH_LACI_1"/>
    <property type="match status" value="1"/>
</dbReference>
<proteinExistence type="predicted"/>
<reference evidence="7" key="2">
    <citation type="submission" date="2020-09" db="EMBL/GenBank/DDBJ databases">
        <authorList>
            <person name="Sun Q."/>
            <person name="Zhou Y."/>
        </authorList>
    </citation>
    <scope>NUCLEOTIDE SEQUENCE</scope>
    <source>
        <strain evidence="7">CGMCC 1.12777</strain>
    </source>
</reference>
<evidence type="ECO:0000256" key="4">
    <source>
        <dbReference type="ARBA" id="ARBA00023163"/>
    </source>
</evidence>
<keyword evidence="3" id="KW-0238">DNA-binding</keyword>
<dbReference type="AlphaFoldDB" id="A0A8J2ZW45"/>
<dbReference type="PANTHER" id="PTHR30146">
    <property type="entry name" value="LACI-RELATED TRANSCRIPTIONAL REPRESSOR"/>
    <property type="match status" value="1"/>
</dbReference>
<evidence type="ECO:0000259" key="5">
    <source>
        <dbReference type="PROSITE" id="PS50932"/>
    </source>
</evidence>
<dbReference type="PANTHER" id="PTHR30146:SF148">
    <property type="entry name" value="HTH-TYPE TRANSCRIPTIONAL REPRESSOR PURR-RELATED"/>
    <property type="match status" value="1"/>
</dbReference>
<dbReference type="InterPro" id="IPR046335">
    <property type="entry name" value="LacI/GalR-like_sensor"/>
</dbReference>
<evidence type="ECO:0000259" key="6">
    <source>
        <dbReference type="PROSITE" id="PS50943"/>
    </source>
</evidence>
<evidence type="ECO:0000256" key="2">
    <source>
        <dbReference type="ARBA" id="ARBA00023015"/>
    </source>
</evidence>
<evidence type="ECO:0000313" key="7">
    <source>
        <dbReference type="EMBL" id="GGH82393.1"/>
    </source>
</evidence>
<feature type="domain" description="HTH cro/C1-type" evidence="6">
    <location>
        <begin position="1"/>
        <end position="50"/>
    </location>
</feature>
<dbReference type="Pfam" id="PF13377">
    <property type="entry name" value="Peripla_BP_3"/>
    <property type="match status" value="1"/>
</dbReference>
<dbReference type="Pfam" id="PF00356">
    <property type="entry name" value="LacI"/>
    <property type="match status" value="1"/>
</dbReference>
<keyword evidence="2" id="KW-0805">Transcription regulation</keyword>
<dbReference type="SMART" id="SM00354">
    <property type="entry name" value="HTH_LACI"/>
    <property type="match status" value="1"/>
</dbReference>
<gene>
    <name evidence="7" type="ORF">GCM10007096_21710</name>
</gene>
<dbReference type="Gene3D" id="3.40.50.2300">
    <property type="match status" value="2"/>
</dbReference>
<keyword evidence="4" id="KW-0804">Transcription</keyword>
<dbReference type="PROSITE" id="PS50943">
    <property type="entry name" value="HTH_CROC1"/>
    <property type="match status" value="1"/>
</dbReference>
<evidence type="ECO:0000256" key="1">
    <source>
        <dbReference type="ARBA" id="ARBA00022491"/>
    </source>
</evidence>
<feature type="domain" description="HTH lacI-type" evidence="5">
    <location>
        <begin position="1"/>
        <end position="56"/>
    </location>
</feature>
<name>A0A8J2ZW45_9BACL</name>
<evidence type="ECO:0000256" key="3">
    <source>
        <dbReference type="ARBA" id="ARBA00023125"/>
    </source>
</evidence>
<dbReference type="InterPro" id="IPR001387">
    <property type="entry name" value="Cro/C1-type_HTH"/>
</dbReference>
<dbReference type="InterPro" id="IPR028082">
    <property type="entry name" value="Peripla_BP_I"/>
</dbReference>
<dbReference type="GO" id="GO:0003700">
    <property type="term" value="F:DNA-binding transcription factor activity"/>
    <property type="evidence" value="ECO:0007669"/>
    <property type="project" value="TreeGrafter"/>
</dbReference>
<accession>A0A8J2ZW45</accession>
<comment type="caution">
    <text evidence="7">The sequence shown here is derived from an EMBL/GenBank/DDBJ whole genome shotgun (WGS) entry which is preliminary data.</text>
</comment>
<evidence type="ECO:0000313" key="8">
    <source>
        <dbReference type="Proteomes" id="UP000656813"/>
    </source>
</evidence>
<dbReference type="Gene3D" id="1.10.260.40">
    <property type="entry name" value="lambda repressor-like DNA-binding domains"/>
    <property type="match status" value="1"/>
</dbReference>
<dbReference type="RefSeq" id="WP_229745535.1">
    <property type="nucleotide sequence ID" value="NZ_BMFV01000015.1"/>
</dbReference>
<dbReference type="PROSITE" id="PS50932">
    <property type="entry name" value="HTH_LACI_2"/>
    <property type="match status" value="1"/>
</dbReference>
<sequence length="342" mass="39060">MTIDDVAKKAGVSKTTVSRILNGDYSHSKEETKQRVIKTIKELNYRPNALAKGLKLMSTNIIGIVLSNLNNPFWSTVLEGVEDTCHKLGYSLMICNSDEDPKKEKHYIEEFQMRQVDGIVINPTVRNLQLYQQLVQANYPLVVINRRLKDFSINQVIGDNVQGSKLAVNHLLDNGRKKIAVTVYKNPYVSTWKERVEGYREAMLINGFSAYDLRILEIDPLSKSIKQVTMDFLKRNHDTDAVYSTNNMITLELIDAIRQLNLKIPEDIAIVSYDETPWAKYLEPPLTTVNQPGYEMGKIATQILVRSITEKNAQRPETVVLKPKLIIRESSNLNRQGLDLRR</sequence>
<dbReference type="InterPro" id="IPR000843">
    <property type="entry name" value="HTH_LacI"/>
</dbReference>
<dbReference type="CDD" id="cd19977">
    <property type="entry name" value="PBP1_EndR-like"/>
    <property type="match status" value="1"/>
</dbReference>
<dbReference type="EMBL" id="BMFV01000015">
    <property type="protein sequence ID" value="GGH82393.1"/>
    <property type="molecule type" value="Genomic_DNA"/>
</dbReference>
<dbReference type="CDD" id="cd01392">
    <property type="entry name" value="HTH_LacI"/>
    <property type="match status" value="1"/>
</dbReference>
<dbReference type="SUPFAM" id="SSF53822">
    <property type="entry name" value="Periplasmic binding protein-like I"/>
    <property type="match status" value="1"/>
</dbReference>
<dbReference type="Proteomes" id="UP000656813">
    <property type="component" value="Unassembled WGS sequence"/>
</dbReference>
<protein>
    <submittedName>
        <fullName evidence="7">LacI family transcriptional regulator</fullName>
    </submittedName>
</protein>
<keyword evidence="1" id="KW-0678">Repressor</keyword>
<dbReference type="PRINTS" id="PR00036">
    <property type="entry name" value="HTHLACI"/>
</dbReference>
<dbReference type="GO" id="GO:0000976">
    <property type="term" value="F:transcription cis-regulatory region binding"/>
    <property type="evidence" value="ECO:0007669"/>
    <property type="project" value="TreeGrafter"/>
</dbReference>
<organism evidence="7 8">
    <name type="scientific">Pullulanibacillus pueri</name>
    <dbReference type="NCBI Taxonomy" id="1437324"/>
    <lineage>
        <taxon>Bacteria</taxon>
        <taxon>Bacillati</taxon>
        <taxon>Bacillota</taxon>
        <taxon>Bacilli</taxon>
        <taxon>Bacillales</taxon>
        <taxon>Sporolactobacillaceae</taxon>
        <taxon>Pullulanibacillus</taxon>
    </lineage>
</organism>
<keyword evidence="8" id="KW-1185">Reference proteome</keyword>
<dbReference type="SUPFAM" id="SSF47413">
    <property type="entry name" value="lambda repressor-like DNA-binding domains"/>
    <property type="match status" value="1"/>
</dbReference>